<reference evidence="7" key="1">
    <citation type="submission" date="2021-08" db="EMBL/GenBank/DDBJ databases">
        <title>Hoeflea bacterium WL0058 sp. nov., isolated from the sediment.</title>
        <authorList>
            <person name="Wang L."/>
            <person name="Zhang D."/>
        </authorList>
    </citation>
    <scope>NUCLEOTIDE SEQUENCE</scope>
    <source>
        <strain evidence="7">WL0058</strain>
    </source>
</reference>
<keyword evidence="4" id="KW-0067">ATP-binding</keyword>
<dbReference type="Pfam" id="PF13193">
    <property type="entry name" value="AMP-binding_C"/>
    <property type="match status" value="1"/>
</dbReference>
<dbReference type="CDD" id="cd05926">
    <property type="entry name" value="FACL_fum10p_like"/>
    <property type="match status" value="1"/>
</dbReference>
<dbReference type="Pfam" id="PF00501">
    <property type="entry name" value="AMP-binding"/>
    <property type="match status" value="1"/>
</dbReference>
<comment type="similarity">
    <text evidence="1">Belongs to the ATP-dependent AMP-binding enzyme family.</text>
</comment>
<evidence type="ECO:0000256" key="4">
    <source>
        <dbReference type="ARBA" id="ARBA00022840"/>
    </source>
</evidence>
<feature type="domain" description="AMP-binding enzyme C-terminal" evidence="6">
    <location>
        <begin position="419"/>
        <end position="494"/>
    </location>
</feature>
<accession>A0AAE3D3D9</accession>
<dbReference type="InterPro" id="IPR025110">
    <property type="entry name" value="AMP-bd_C"/>
</dbReference>
<name>A0AAE3D3D9_9HYPH</name>
<evidence type="ECO:0000259" key="6">
    <source>
        <dbReference type="Pfam" id="PF13193"/>
    </source>
</evidence>
<comment type="caution">
    <text evidence="7">The sequence shown here is derived from an EMBL/GenBank/DDBJ whole genome shotgun (WGS) entry which is preliminary data.</text>
</comment>
<dbReference type="GO" id="GO:0006631">
    <property type="term" value="P:fatty acid metabolic process"/>
    <property type="evidence" value="ECO:0007669"/>
    <property type="project" value="TreeGrafter"/>
</dbReference>
<dbReference type="InterPro" id="IPR045851">
    <property type="entry name" value="AMP-bd_C_sf"/>
</dbReference>
<evidence type="ECO:0000256" key="1">
    <source>
        <dbReference type="ARBA" id="ARBA00006432"/>
    </source>
</evidence>
<sequence length="508" mass="53904">MANTDNLFLSSALASNDHPALLAPERPACSHAELRRSSKAVADQLAAVGVGRGDAVAIIMPNGPELVTVLLAAMSVASAAPLNPAYTESELRFYLEDLTAKLLICPATGFEAARLVASSLEIPVMTVDFDVASACGVVSMTAPNHAAATEKSAHNEADDVILLLHTSGTTAKPKLVGLSRGNIEASMANIRSGLELGPEDTGLCIMPLFHIHGIVATVLAPLSAGGSIVCTPGFNALQFFRWADAFRPSWYSAVPSMHQAIAARASRNTEIVGRLQLRFVRCSSAAMPIVTLEALEQIFRCPVIEAYGMTEAAHQITSNRLPPGDRKPGSVGWSATTRVAIMDDAGRLLGNGETGEIVIAGENIHAGYIDAPEANRASFADGWFRTGDQGRLDEDGCLTITGRLKEIINRGGEKIAPLELDNILLRHPDIVEAIAFAAPHAQLGEDIAAAIVRLENSRLGEDEVRAYLADEVAAFKIPRTILFVDEIPKGATGKIQRLNLAKQMGLSD</sequence>
<evidence type="ECO:0000256" key="3">
    <source>
        <dbReference type="ARBA" id="ARBA00022741"/>
    </source>
</evidence>
<dbReference type="PANTHER" id="PTHR43201">
    <property type="entry name" value="ACYL-COA SYNTHETASE"/>
    <property type="match status" value="1"/>
</dbReference>
<proteinExistence type="inferred from homology"/>
<evidence type="ECO:0000259" key="5">
    <source>
        <dbReference type="Pfam" id="PF00501"/>
    </source>
</evidence>
<gene>
    <name evidence="7" type="ORF">K1W69_20315</name>
</gene>
<dbReference type="PANTHER" id="PTHR43201:SF5">
    <property type="entry name" value="MEDIUM-CHAIN ACYL-COA LIGASE ACSF2, MITOCHONDRIAL"/>
    <property type="match status" value="1"/>
</dbReference>
<dbReference type="Proteomes" id="UP001196509">
    <property type="component" value="Unassembled WGS sequence"/>
</dbReference>
<evidence type="ECO:0000256" key="2">
    <source>
        <dbReference type="ARBA" id="ARBA00022598"/>
    </source>
</evidence>
<dbReference type="EMBL" id="JAICBX010000004">
    <property type="protein sequence ID" value="MBW8639548.1"/>
    <property type="molecule type" value="Genomic_DNA"/>
</dbReference>
<dbReference type="GO" id="GO:0005524">
    <property type="term" value="F:ATP binding"/>
    <property type="evidence" value="ECO:0007669"/>
    <property type="project" value="UniProtKB-KW"/>
</dbReference>
<dbReference type="Gene3D" id="3.40.50.12780">
    <property type="entry name" value="N-terminal domain of ligase-like"/>
    <property type="match status" value="1"/>
</dbReference>
<keyword evidence="2 7" id="KW-0436">Ligase</keyword>
<dbReference type="Gene3D" id="3.30.300.30">
    <property type="match status" value="1"/>
</dbReference>
<keyword evidence="3" id="KW-0547">Nucleotide-binding</keyword>
<dbReference type="RefSeq" id="WP_220230270.1">
    <property type="nucleotide sequence ID" value="NZ_JAICBX010000004.1"/>
</dbReference>
<evidence type="ECO:0000313" key="7">
    <source>
        <dbReference type="EMBL" id="MBW8639548.1"/>
    </source>
</evidence>
<dbReference type="InterPro" id="IPR042099">
    <property type="entry name" value="ANL_N_sf"/>
</dbReference>
<dbReference type="AlphaFoldDB" id="A0AAE3D3D9"/>
<feature type="domain" description="AMP-dependent synthetase/ligase" evidence="5">
    <location>
        <begin position="14"/>
        <end position="368"/>
    </location>
</feature>
<dbReference type="InterPro" id="IPR000873">
    <property type="entry name" value="AMP-dep_synth/lig_dom"/>
</dbReference>
<evidence type="ECO:0000313" key="8">
    <source>
        <dbReference type="Proteomes" id="UP001196509"/>
    </source>
</evidence>
<dbReference type="GO" id="GO:0031956">
    <property type="term" value="F:medium-chain fatty acid-CoA ligase activity"/>
    <property type="evidence" value="ECO:0007669"/>
    <property type="project" value="TreeGrafter"/>
</dbReference>
<dbReference type="SUPFAM" id="SSF56801">
    <property type="entry name" value="Acetyl-CoA synthetase-like"/>
    <property type="match status" value="1"/>
</dbReference>
<protein>
    <submittedName>
        <fullName evidence="7">Acyl--CoA ligase</fullName>
    </submittedName>
</protein>
<organism evidence="7 8">
    <name type="scientific">Flavimaribacter sediminis</name>
    <dbReference type="NCBI Taxonomy" id="2865987"/>
    <lineage>
        <taxon>Bacteria</taxon>
        <taxon>Pseudomonadati</taxon>
        <taxon>Pseudomonadota</taxon>
        <taxon>Alphaproteobacteria</taxon>
        <taxon>Hyphomicrobiales</taxon>
        <taxon>Rhizobiaceae</taxon>
        <taxon>Flavimaribacter</taxon>
    </lineage>
</organism>
<dbReference type="InterPro" id="IPR045310">
    <property type="entry name" value="Pcs60-like"/>
</dbReference>
<keyword evidence="8" id="KW-1185">Reference proteome</keyword>